<evidence type="ECO:0000313" key="2">
    <source>
        <dbReference type="Proteomes" id="UP000008206"/>
    </source>
</evidence>
<dbReference type="EMBL" id="CP002198">
    <property type="protein sequence ID" value="ADN17299.1"/>
    <property type="molecule type" value="Genomic_DNA"/>
</dbReference>
<proteinExistence type="predicted"/>
<dbReference type="Pfam" id="PF13030">
    <property type="entry name" value="DUF3891"/>
    <property type="match status" value="1"/>
</dbReference>
<dbReference type="RefSeq" id="WP_013325337.1">
    <property type="nucleotide sequence ID" value="NC_014501.1"/>
</dbReference>
<reference evidence="2" key="1">
    <citation type="journal article" date="2011" name="MBio">
        <title>Novel metabolic attributes of the genus Cyanothece, comprising a group of unicellular nitrogen-fixing Cyanobacteria.</title>
        <authorList>
            <person name="Bandyopadhyay A."/>
            <person name="Elvitigala T."/>
            <person name="Welsh E."/>
            <person name="Stockel J."/>
            <person name="Liberton M."/>
            <person name="Min H."/>
            <person name="Sherman L.A."/>
            <person name="Pakrasi H.B."/>
        </authorList>
    </citation>
    <scope>NUCLEOTIDE SEQUENCE [LARGE SCALE GENOMIC DNA]</scope>
    <source>
        <strain evidence="2">PCC 7822</strain>
    </source>
</reference>
<evidence type="ECO:0000313" key="1">
    <source>
        <dbReference type="EMBL" id="ADN17299.1"/>
    </source>
</evidence>
<dbReference type="OrthoDB" id="420027at2"/>
<keyword evidence="2" id="KW-1185">Reference proteome</keyword>
<organism evidence="1 2">
    <name type="scientific">Gloeothece verrucosa (strain PCC 7822)</name>
    <name type="common">Cyanothece sp. (strain PCC 7822)</name>
    <dbReference type="NCBI Taxonomy" id="497965"/>
    <lineage>
        <taxon>Bacteria</taxon>
        <taxon>Bacillati</taxon>
        <taxon>Cyanobacteriota</taxon>
        <taxon>Cyanophyceae</taxon>
        <taxon>Oscillatoriophycideae</taxon>
        <taxon>Chroococcales</taxon>
        <taxon>Aphanothecaceae</taxon>
        <taxon>Gloeothece</taxon>
        <taxon>Gloeothece verrucosa</taxon>
    </lineage>
</organism>
<dbReference type="AlphaFoldDB" id="E0U894"/>
<accession>E0U894</accession>
<dbReference type="STRING" id="497965.Cyan7822_5423"/>
<gene>
    <name evidence="1" type="ordered locus">Cyan7822_5423</name>
</gene>
<evidence type="ECO:0008006" key="3">
    <source>
        <dbReference type="Google" id="ProtNLM"/>
    </source>
</evidence>
<dbReference type="HOGENOM" id="CLU_1146634_0_0_3"/>
<sequence>MIVNLTQQGWEVIYHRAHALLAAQLGGQWDKSKVPTRFFETLAAISHHDDLEIEWQDAQLTEAGAPLDFTLGLVTSNDIIKKLNKLIDGAQHRGRWVAMLVSMHVCFLNQGQWEASDEWNEFLTLQVNKQQAWREALGIDKDEAEQVYQFLQWCDRLSLILCMKSLPADQRALEITSRFNHQRYDVREINGYVNVEPWPFEKEQFSVNVEACTLEQLKFESNEELKEALQKAPIKVLEWQFSKSV</sequence>
<protein>
    <recommendedName>
        <fullName evidence="3">DUF3891 domain-containing protein</fullName>
    </recommendedName>
</protein>
<dbReference type="Proteomes" id="UP000008206">
    <property type="component" value="Chromosome"/>
</dbReference>
<name>E0U894_GLOV7</name>
<dbReference type="InterPro" id="IPR024992">
    <property type="entry name" value="DUF3891"/>
</dbReference>
<dbReference type="KEGG" id="cyj:Cyan7822_5423"/>
<dbReference type="eggNOG" id="ENOG502Z7TC">
    <property type="taxonomic scope" value="Bacteria"/>
</dbReference>